<dbReference type="PANTHER" id="PTHR11715:SF3">
    <property type="entry name" value="GLYCINE CLEAVAGE SYSTEM H PROTEIN-RELATED"/>
    <property type="match status" value="1"/>
</dbReference>
<dbReference type="GO" id="GO:0005960">
    <property type="term" value="C:glycine cleavage complex"/>
    <property type="evidence" value="ECO:0007669"/>
    <property type="project" value="InterPro"/>
</dbReference>
<dbReference type="Pfam" id="PF01597">
    <property type="entry name" value="GCV_H"/>
    <property type="match status" value="1"/>
</dbReference>
<name>A0A811ZXC7_NYCPR</name>
<dbReference type="EMBL" id="CAJHUB010000776">
    <property type="protein sequence ID" value="CAD7693152.1"/>
    <property type="molecule type" value="Genomic_DNA"/>
</dbReference>
<dbReference type="GO" id="GO:0019464">
    <property type="term" value="P:glycine decarboxylation via glycine cleavage system"/>
    <property type="evidence" value="ECO:0007669"/>
    <property type="project" value="InterPro"/>
</dbReference>
<keyword evidence="2" id="KW-1185">Reference proteome</keyword>
<dbReference type="InterPro" id="IPR002930">
    <property type="entry name" value="GCV_H"/>
</dbReference>
<dbReference type="SUPFAM" id="SSF51230">
    <property type="entry name" value="Single hybrid motif"/>
    <property type="match status" value="1"/>
</dbReference>
<proteinExistence type="predicted"/>
<dbReference type="PANTHER" id="PTHR11715">
    <property type="entry name" value="GLYCINE CLEAVAGE SYSTEM H PROTEIN"/>
    <property type="match status" value="1"/>
</dbReference>
<dbReference type="InterPro" id="IPR033753">
    <property type="entry name" value="GCV_H/Fam206"/>
</dbReference>
<dbReference type="Gene3D" id="2.40.50.100">
    <property type="match status" value="1"/>
</dbReference>
<dbReference type="Proteomes" id="UP000645828">
    <property type="component" value="Unassembled WGS sequence"/>
</dbReference>
<dbReference type="InterPro" id="IPR011053">
    <property type="entry name" value="Single_hybrid_motif"/>
</dbReference>
<protein>
    <submittedName>
        <fullName evidence="1">(raccoon dog) hypothetical protein</fullName>
    </submittedName>
</protein>
<evidence type="ECO:0000313" key="1">
    <source>
        <dbReference type="EMBL" id="CAD7693152.1"/>
    </source>
</evidence>
<dbReference type="GO" id="GO:0005739">
    <property type="term" value="C:mitochondrion"/>
    <property type="evidence" value="ECO:0007669"/>
    <property type="project" value="TreeGrafter"/>
</dbReference>
<dbReference type="AlphaFoldDB" id="A0A811ZXC7"/>
<dbReference type="GO" id="GO:0009249">
    <property type="term" value="P:protein lipoylation"/>
    <property type="evidence" value="ECO:0007669"/>
    <property type="project" value="TreeGrafter"/>
</dbReference>
<reference evidence="1" key="1">
    <citation type="submission" date="2020-12" db="EMBL/GenBank/DDBJ databases">
        <authorList>
            <consortium name="Molecular Ecology Group"/>
        </authorList>
    </citation>
    <scope>NUCLEOTIDE SEQUENCE</scope>
    <source>
        <strain evidence="1">TBG_1078</strain>
    </source>
</reference>
<gene>
    <name evidence="1" type="ORF">NYPRO_LOCUS25944</name>
</gene>
<organism evidence="1 2">
    <name type="scientific">Nyctereutes procyonoides</name>
    <name type="common">Raccoon dog</name>
    <name type="synonym">Canis procyonoides</name>
    <dbReference type="NCBI Taxonomy" id="34880"/>
    <lineage>
        <taxon>Eukaryota</taxon>
        <taxon>Metazoa</taxon>
        <taxon>Chordata</taxon>
        <taxon>Craniata</taxon>
        <taxon>Vertebrata</taxon>
        <taxon>Euteleostomi</taxon>
        <taxon>Mammalia</taxon>
        <taxon>Eutheria</taxon>
        <taxon>Laurasiatheria</taxon>
        <taxon>Carnivora</taxon>
        <taxon>Caniformia</taxon>
        <taxon>Canidae</taxon>
        <taxon>Nyctereutes</taxon>
    </lineage>
</organism>
<evidence type="ECO:0000313" key="2">
    <source>
        <dbReference type="Proteomes" id="UP000645828"/>
    </source>
</evidence>
<accession>A0A811ZXC7</accession>
<comment type="caution">
    <text evidence="1">The sequence shown here is derived from an EMBL/GenBank/DDBJ whole genome shotgun (WGS) entry which is preliminary data.</text>
</comment>
<sequence>MCIFTDKHEWVATDNGIGRVRFSIWCGALESVETASELYSLSGEATEINETLAENPVLVNIPFYEDDWVVKIILKLAELMSEEAYEKYIKSISSENGTPKQTSMKQKKKKRNLLLQTAGIVV</sequence>